<dbReference type="InterPro" id="IPR011990">
    <property type="entry name" value="TPR-like_helical_dom_sf"/>
</dbReference>
<feature type="region of interest" description="Disordered" evidence="2">
    <location>
        <begin position="1"/>
        <end position="112"/>
    </location>
</feature>
<dbReference type="SUPFAM" id="SSF52833">
    <property type="entry name" value="Thioredoxin-like"/>
    <property type="match status" value="1"/>
</dbReference>
<dbReference type="Gramene" id="Kaladp0488s0017.1.v1.1">
    <property type="protein sequence ID" value="Kaladp0488s0017.1.v1.1"/>
    <property type="gene ID" value="Kaladp0488s0017.v1.1"/>
</dbReference>
<dbReference type="InterPro" id="IPR013766">
    <property type="entry name" value="Thioredoxin_domain"/>
</dbReference>
<evidence type="ECO:0000259" key="3">
    <source>
        <dbReference type="Pfam" id="PF00085"/>
    </source>
</evidence>
<feature type="compositionally biased region" description="Low complexity" evidence="2">
    <location>
        <begin position="45"/>
        <end position="59"/>
    </location>
</feature>
<dbReference type="InterPro" id="IPR036249">
    <property type="entry name" value="Thioredoxin-like_sf"/>
</dbReference>
<feature type="repeat" description="TPR" evidence="1">
    <location>
        <begin position="515"/>
        <end position="548"/>
    </location>
</feature>
<organism evidence="4 5">
    <name type="scientific">Kalanchoe fedtschenkoi</name>
    <name type="common">Lavender scallops</name>
    <name type="synonym">South American air plant</name>
    <dbReference type="NCBI Taxonomy" id="63787"/>
    <lineage>
        <taxon>Eukaryota</taxon>
        <taxon>Viridiplantae</taxon>
        <taxon>Streptophyta</taxon>
        <taxon>Embryophyta</taxon>
        <taxon>Tracheophyta</taxon>
        <taxon>Spermatophyta</taxon>
        <taxon>Magnoliopsida</taxon>
        <taxon>eudicotyledons</taxon>
        <taxon>Gunneridae</taxon>
        <taxon>Pentapetalae</taxon>
        <taxon>Saxifragales</taxon>
        <taxon>Crassulaceae</taxon>
        <taxon>Kalanchoe</taxon>
    </lineage>
</organism>
<proteinExistence type="predicted"/>
<keyword evidence="1" id="KW-0802">TPR repeat</keyword>
<accession>A0A7N0VCJ2</accession>
<protein>
    <recommendedName>
        <fullName evidence="3">Thioredoxin domain-containing protein</fullName>
    </recommendedName>
</protein>
<dbReference type="CDD" id="cd02947">
    <property type="entry name" value="TRX_family"/>
    <property type="match status" value="1"/>
</dbReference>
<dbReference type="PANTHER" id="PTHR46050:SF29">
    <property type="entry name" value="TPR REPEAT-CONTAINING THIOREDOXIN TTL4"/>
    <property type="match status" value="1"/>
</dbReference>
<feature type="domain" description="Thioredoxin" evidence="3">
    <location>
        <begin position="596"/>
        <end position="667"/>
    </location>
</feature>
<keyword evidence="5" id="KW-1185">Reference proteome</keyword>
<dbReference type="Gene3D" id="1.25.40.10">
    <property type="entry name" value="Tetratricopeptide repeat domain"/>
    <property type="match status" value="1"/>
</dbReference>
<dbReference type="OMA" id="CLSCTPR"/>
<evidence type="ECO:0000256" key="1">
    <source>
        <dbReference type="PROSITE-ProRule" id="PRU00339"/>
    </source>
</evidence>
<name>A0A7N0VCJ2_KALFE</name>
<dbReference type="AlphaFoldDB" id="A0A7N0VCJ2"/>
<evidence type="ECO:0000256" key="2">
    <source>
        <dbReference type="SAM" id="MobiDB-lite"/>
    </source>
</evidence>
<dbReference type="InterPro" id="IPR019734">
    <property type="entry name" value="TPR_rpt"/>
</dbReference>
<feature type="region of interest" description="Disordered" evidence="2">
    <location>
        <begin position="130"/>
        <end position="149"/>
    </location>
</feature>
<dbReference type="EnsemblPlants" id="Kaladp0488s0017.1.v1.1">
    <property type="protein sequence ID" value="Kaladp0488s0017.1.v1.1"/>
    <property type="gene ID" value="Kaladp0488s0017.v1.1"/>
</dbReference>
<dbReference type="PANTHER" id="PTHR46050">
    <property type="entry name" value="TPR REPEAT-CONTAINING THIOREDOXIN"/>
    <property type="match status" value="1"/>
</dbReference>
<sequence>MSQQHSGTGLQRASSDSLPGSLGLESDKPDFKQLDLGASAKPRHSSATGTSSSSSSSDSLAGRQGKPGRRSDGHSGEILASSATSGSHLDCAGSVGGGVKSRPGHRRSMSAGVPLYFSGRGFGNIGGAAGSGSGGGGGPGPTLSAANSNAAPKPAVLGSGTANYGHGSIMRGAARMSSPATCADGNVSGGEMRIVAESVWKKAAASCDPEEVKKGGNEMYRRGNFVDALALYDRAIAISPGVAAYRSNRAAALMALGRLGEAVKECLEAVRLDSGYWRAHQRLASLYLRLGLVENARYHIGFPGQLPDPNELQKLYSIEKHLSRCEDARKTGDWKNALKESDAAIAAGAEYSLQLNVCKAEALLKLQQLENAQSIISDVQKYEVHSPLGPHIKFYGILAEAYVLYVKAQIEMAFGRFDAALSLAEKASRIDYSNAELETFVNKLMLVASARSRGNDLFNSGKFAEACTAYGEGLKHDQSNSVLYCNRAICWSKLGLWEQSVEDCNQALKIQPTYTKALLRRAASYIKLERWTEAVKDYETLRKEHPDDNEVAEALFNAQAAVKKHQRDLATVSNVKFGEVHKVANLQQLKAATSSPSLSVVLFTETSSQQCEQISTFVNTLCVRYPFVHFLKVNVDETPAVSRSEGIRTVPTFFIYKNGSKLKELISPGYQELESAVVRHTS</sequence>
<dbReference type="GO" id="GO:0005737">
    <property type="term" value="C:cytoplasm"/>
    <property type="evidence" value="ECO:0007669"/>
    <property type="project" value="TreeGrafter"/>
</dbReference>
<dbReference type="InterPro" id="IPR044534">
    <property type="entry name" value="TTL1-4"/>
</dbReference>
<dbReference type="Pfam" id="PF00085">
    <property type="entry name" value="Thioredoxin"/>
    <property type="match status" value="1"/>
</dbReference>
<dbReference type="Pfam" id="PF13432">
    <property type="entry name" value="TPR_16"/>
    <property type="match status" value="1"/>
</dbReference>
<evidence type="ECO:0000313" key="5">
    <source>
        <dbReference type="Proteomes" id="UP000594263"/>
    </source>
</evidence>
<dbReference type="GO" id="GO:0006950">
    <property type="term" value="P:response to stress"/>
    <property type="evidence" value="ECO:0007669"/>
    <property type="project" value="UniProtKB-ARBA"/>
</dbReference>
<dbReference type="Proteomes" id="UP000594263">
    <property type="component" value="Unplaced"/>
</dbReference>
<dbReference type="SUPFAM" id="SSF48452">
    <property type="entry name" value="TPR-like"/>
    <property type="match status" value="3"/>
</dbReference>
<dbReference type="PROSITE" id="PS50005">
    <property type="entry name" value="TPR"/>
    <property type="match status" value="1"/>
</dbReference>
<reference evidence="4" key="1">
    <citation type="submission" date="2021-01" db="UniProtKB">
        <authorList>
            <consortium name="EnsemblPlants"/>
        </authorList>
    </citation>
    <scope>IDENTIFICATION</scope>
</reference>
<feature type="compositionally biased region" description="Gly residues" evidence="2">
    <location>
        <begin position="130"/>
        <end position="140"/>
    </location>
</feature>
<dbReference type="SMART" id="SM00028">
    <property type="entry name" value="TPR"/>
    <property type="match status" value="6"/>
</dbReference>
<feature type="compositionally biased region" description="Polar residues" evidence="2">
    <location>
        <begin position="1"/>
        <end position="18"/>
    </location>
</feature>
<evidence type="ECO:0000313" key="4">
    <source>
        <dbReference type="EnsemblPlants" id="Kaladp0488s0017.1.v1.1"/>
    </source>
</evidence>
<dbReference type="Gene3D" id="3.40.30.10">
    <property type="entry name" value="Glutaredoxin"/>
    <property type="match status" value="1"/>
</dbReference>